<dbReference type="FunFam" id="3.30.160.60:FF:000100">
    <property type="entry name" value="Zinc finger 45-like"/>
    <property type="match status" value="1"/>
</dbReference>
<evidence type="ECO:0000313" key="13">
    <source>
        <dbReference type="Ensembl" id="ENSPMGP00000006185.1"/>
    </source>
</evidence>
<dbReference type="GO" id="GO:0003677">
    <property type="term" value="F:DNA binding"/>
    <property type="evidence" value="ECO:0007669"/>
    <property type="project" value="UniProtKB-KW"/>
</dbReference>
<dbReference type="Gene3D" id="3.30.160.60">
    <property type="entry name" value="Classic Zinc Finger"/>
    <property type="match status" value="2"/>
</dbReference>
<evidence type="ECO:0000256" key="3">
    <source>
        <dbReference type="ARBA" id="ARBA00022723"/>
    </source>
</evidence>
<dbReference type="Pfam" id="PF00096">
    <property type="entry name" value="zf-C2H2"/>
    <property type="match status" value="2"/>
</dbReference>
<evidence type="ECO:0000256" key="6">
    <source>
        <dbReference type="ARBA" id="ARBA00022833"/>
    </source>
</evidence>
<dbReference type="InterPro" id="IPR036236">
    <property type="entry name" value="Znf_C2H2_sf"/>
</dbReference>
<evidence type="ECO:0000256" key="4">
    <source>
        <dbReference type="ARBA" id="ARBA00022737"/>
    </source>
</evidence>
<evidence type="ECO:0000259" key="12">
    <source>
        <dbReference type="PROSITE" id="PS50157"/>
    </source>
</evidence>
<keyword evidence="14" id="KW-1185">Reference proteome</keyword>
<proteinExistence type="inferred from homology"/>
<evidence type="ECO:0000256" key="5">
    <source>
        <dbReference type="ARBA" id="ARBA00022771"/>
    </source>
</evidence>
<keyword evidence="8" id="KW-0238">DNA-binding</keyword>
<feature type="domain" description="C2H2-type" evidence="12">
    <location>
        <begin position="1"/>
        <end position="25"/>
    </location>
</feature>
<dbReference type="InterPro" id="IPR050331">
    <property type="entry name" value="Zinc_finger"/>
</dbReference>
<protein>
    <recommendedName>
        <fullName evidence="12">C2H2-type domain-containing protein</fullName>
    </recommendedName>
</protein>
<dbReference type="STRING" id="409849.ENSPMGP00000006185"/>
<keyword evidence="9" id="KW-0804">Transcription</keyword>
<dbReference type="InterPro" id="IPR013087">
    <property type="entry name" value="Znf_C2H2_type"/>
</dbReference>
<dbReference type="PANTHER" id="PTHR16515">
    <property type="entry name" value="PR DOMAIN ZINC FINGER PROTEIN"/>
    <property type="match status" value="1"/>
</dbReference>
<name>A0A3B3ZNR1_9GOBI</name>
<dbReference type="AlphaFoldDB" id="A0A3B3ZNR1"/>
<dbReference type="PROSITE" id="PS00028">
    <property type="entry name" value="ZINC_FINGER_C2H2_1"/>
    <property type="match status" value="1"/>
</dbReference>
<comment type="subcellular location">
    <subcellularLocation>
        <location evidence="1">Nucleus</location>
    </subcellularLocation>
</comment>
<dbReference type="PROSITE" id="PS50157">
    <property type="entry name" value="ZINC_FINGER_C2H2_2"/>
    <property type="match status" value="2"/>
</dbReference>
<keyword evidence="3" id="KW-0479">Metal-binding</keyword>
<dbReference type="GO" id="GO:0003700">
    <property type="term" value="F:DNA-binding transcription factor activity"/>
    <property type="evidence" value="ECO:0007669"/>
    <property type="project" value="UniProtKB-ARBA"/>
</dbReference>
<evidence type="ECO:0000256" key="10">
    <source>
        <dbReference type="ARBA" id="ARBA00023242"/>
    </source>
</evidence>
<keyword evidence="4" id="KW-0677">Repeat</keyword>
<keyword evidence="5 11" id="KW-0863">Zinc-finger</keyword>
<evidence type="ECO:0000256" key="2">
    <source>
        <dbReference type="ARBA" id="ARBA00006991"/>
    </source>
</evidence>
<dbReference type="PANTHER" id="PTHR16515:SF58">
    <property type="entry name" value="ZINC FINGER PROTEIN 22"/>
    <property type="match status" value="1"/>
</dbReference>
<dbReference type="FunFam" id="3.30.160.60:FF:000566">
    <property type="entry name" value="zinc finger protein 133 isoform X2"/>
    <property type="match status" value="1"/>
</dbReference>
<reference evidence="13" key="2">
    <citation type="submission" date="2025-09" db="UniProtKB">
        <authorList>
            <consortium name="Ensembl"/>
        </authorList>
    </citation>
    <scope>IDENTIFICATION</scope>
</reference>
<organism evidence="13 14">
    <name type="scientific">Periophthalmus magnuspinnatus</name>
    <dbReference type="NCBI Taxonomy" id="409849"/>
    <lineage>
        <taxon>Eukaryota</taxon>
        <taxon>Metazoa</taxon>
        <taxon>Chordata</taxon>
        <taxon>Craniata</taxon>
        <taxon>Vertebrata</taxon>
        <taxon>Euteleostomi</taxon>
        <taxon>Actinopterygii</taxon>
        <taxon>Neopterygii</taxon>
        <taxon>Teleostei</taxon>
        <taxon>Neoteleostei</taxon>
        <taxon>Acanthomorphata</taxon>
        <taxon>Gobiaria</taxon>
        <taxon>Gobiiformes</taxon>
        <taxon>Gobioidei</taxon>
        <taxon>Gobiidae</taxon>
        <taxon>Oxudercinae</taxon>
        <taxon>Periophthalmus</taxon>
    </lineage>
</organism>
<dbReference type="Ensembl" id="ENSPMGT00000006574.1">
    <property type="protein sequence ID" value="ENSPMGP00000006185.1"/>
    <property type="gene ID" value="ENSPMGG00000005206.1"/>
</dbReference>
<evidence type="ECO:0000256" key="1">
    <source>
        <dbReference type="ARBA" id="ARBA00004123"/>
    </source>
</evidence>
<feature type="domain" description="C2H2-type" evidence="12">
    <location>
        <begin position="27"/>
        <end position="50"/>
    </location>
</feature>
<keyword evidence="7" id="KW-0805">Transcription regulation</keyword>
<dbReference type="GO" id="GO:0045892">
    <property type="term" value="P:negative regulation of DNA-templated transcription"/>
    <property type="evidence" value="ECO:0007669"/>
    <property type="project" value="UniProtKB-ARBA"/>
</dbReference>
<keyword evidence="10" id="KW-0539">Nucleus</keyword>
<accession>A0A3B3ZNR1</accession>
<dbReference type="SMART" id="SM00355">
    <property type="entry name" value="ZnF_C2H2"/>
    <property type="match status" value="2"/>
</dbReference>
<dbReference type="SUPFAM" id="SSF57667">
    <property type="entry name" value="beta-beta-alpha zinc fingers"/>
    <property type="match status" value="1"/>
</dbReference>
<reference evidence="13" key="1">
    <citation type="submission" date="2025-08" db="UniProtKB">
        <authorList>
            <consortium name="Ensembl"/>
        </authorList>
    </citation>
    <scope>IDENTIFICATION</scope>
</reference>
<evidence type="ECO:0000256" key="9">
    <source>
        <dbReference type="ARBA" id="ARBA00023163"/>
    </source>
</evidence>
<evidence type="ECO:0000256" key="7">
    <source>
        <dbReference type="ARBA" id="ARBA00023015"/>
    </source>
</evidence>
<dbReference type="Proteomes" id="UP000261520">
    <property type="component" value="Unplaced"/>
</dbReference>
<evidence type="ECO:0000313" key="14">
    <source>
        <dbReference type="Proteomes" id="UP000261520"/>
    </source>
</evidence>
<keyword evidence="6" id="KW-0862">Zinc</keyword>
<evidence type="ECO:0000256" key="11">
    <source>
        <dbReference type="PROSITE-ProRule" id="PRU00042"/>
    </source>
</evidence>
<dbReference type="GO" id="GO:0005634">
    <property type="term" value="C:nucleus"/>
    <property type="evidence" value="ECO:0007669"/>
    <property type="project" value="UniProtKB-SubCell"/>
</dbReference>
<evidence type="ECO:0000256" key="8">
    <source>
        <dbReference type="ARBA" id="ARBA00023125"/>
    </source>
</evidence>
<sequence>MECGKTFSRPTTLKEHQYIHSGEKKPFSCDQCGSRFSISSSLKTHQSPIHVTSVIR</sequence>
<dbReference type="GO" id="GO:0008270">
    <property type="term" value="F:zinc ion binding"/>
    <property type="evidence" value="ECO:0007669"/>
    <property type="project" value="UniProtKB-KW"/>
</dbReference>
<comment type="similarity">
    <text evidence="2">Belongs to the krueppel C2H2-type zinc-finger protein family.</text>
</comment>